<dbReference type="GO" id="GO:0045259">
    <property type="term" value="C:proton-transporting ATP synthase complex"/>
    <property type="evidence" value="ECO:0007669"/>
    <property type="project" value="UniProtKB-KW"/>
</dbReference>
<dbReference type="EMBL" id="JEMC01002967">
    <property type="protein sequence ID" value="KYF84328.1"/>
    <property type="molecule type" value="Genomic_DNA"/>
</dbReference>
<dbReference type="NCBIfam" id="TIGR01146">
    <property type="entry name" value="ATPsyn_F1gamma"/>
    <property type="match status" value="1"/>
</dbReference>
<keyword evidence="8 10" id="KW-0139">CF(1)</keyword>
<dbReference type="PANTHER" id="PTHR11693:SF22">
    <property type="entry name" value="ATP SYNTHASE SUBUNIT GAMMA, MITOCHONDRIAL"/>
    <property type="match status" value="1"/>
</dbReference>
<evidence type="ECO:0000256" key="2">
    <source>
        <dbReference type="ARBA" id="ARBA00004170"/>
    </source>
</evidence>
<dbReference type="FunFam" id="3.40.1380.10:FF:000006">
    <property type="entry name" value="ATP synthase gamma chain"/>
    <property type="match status" value="1"/>
</dbReference>
<dbReference type="GO" id="GO:0042777">
    <property type="term" value="P:proton motive force-driven plasma membrane ATP synthesis"/>
    <property type="evidence" value="ECO:0007669"/>
    <property type="project" value="UniProtKB-UniRule"/>
</dbReference>
<comment type="caution">
    <text evidence="11">The sequence shown here is derived from an EMBL/GenBank/DDBJ whole genome shotgun (WGS) entry which is preliminary data.</text>
</comment>
<keyword evidence="6 10" id="KW-0406">Ion transport</keyword>
<proteinExistence type="inferred from homology"/>
<keyword evidence="7 10" id="KW-0472">Membrane</keyword>
<evidence type="ECO:0000256" key="4">
    <source>
        <dbReference type="ARBA" id="ARBA00022448"/>
    </source>
</evidence>
<organism evidence="11 12">
    <name type="scientific">Sorangium cellulosum</name>
    <name type="common">Polyangium cellulosum</name>
    <dbReference type="NCBI Taxonomy" id="56"/>
    <lineage>
        <taxon>Bacteria</taxon>
        <taxon>Pseudomonadati</taxon>
        <taxon>Myxococcota</taxon>
        <taxon>Polyangia</taxon>
        <taxon>Polyangiales</taxon>
        <taxon>Polyangiaceae</taxon>
        <taxon>Sorangium</taxon>
    </lineage>
</organism>
<evidence type="ECO:0000256" key="7">
    <source>
        <dbReference type="ARBA" id="ARBA00023136"/>
    </source>
</evidence>
<dbReference type="GO" id="GO:0046933">
    <property type="term" value="F:proton-transporting ATP synthase activity, rotational mechanism"/>
    <property type="evidence" value="ECO:0007669"/>
    <property type="project" value="UniProtKB-UniRule"/>
</dbReference>
<dbReference type="Proteomes" id="UP000075515">
    <property type="component" value="Unassembled WGS sequence"/>
</dbReference>
<evidence type="ECO:0000256" key="8">
    <source>
        <dbReference type="ARBA" id="ARBA00023196"/>
    </source>
</evidence>
<dbReference type="AlphaFoldDB" id="A0A150RX15"/>
<evidence type="ECO:0000313" key="12">
    <source>
        <dbReference type="Proteomes" id="UP000075515"/>
    </source>
</evidence>
<dbReference type="GO" id="GO:0005886">
    <property type="term" value="C:plasma membrane"/>
    <property type="evidence" value="ECO:0007669"/>
    <property type="project" value="UniProtKB-SubCell"/>
</dbReference>
<evidence type="ECO:0000256" key="6">
    <source>
        <dbReference type="ARBA" id="ARBA00023065"/>
    </source>
</evidence>
<dbReference type="Gene3D" id="3.40.1380.10">
    <property type="match status" value="1"/>
</dbReference>
<gene>
    <name evidence="10" type="primary">atpG</name>
    <name evidence="11" type="ORF">BE18_33145</name>
</gene>
<keyword evidence="4 10" id="KW-0813">Transport</keyword>
<sequence>MPSLKSIRKRISSVKSTQKITRAMKMVAGAKLNKAQQRITELRPYAVKVQEVLWQITRDAVAASAAEAAAAAGTGAEGEAGALAGREGAAHPLLVTRPERRVLLLVLTSDRGLCGAFNTNINKRAEREWKSRTEAGQEVQLAIIGRKGRDYFNRRNAPILEYLPGVWDKLSLETAQAVGAKILAPFNKGEIDAIYLVYNEFKSAITQTVVVEKLLPAGGAAQEQADAGDHASPGAAAEFLYEPDKGALLERLVPMYVDISILRALYESMASELGAKLTAMDAANKNAKEMIDTLTLEYNKARQAAITKELMEIIGGSEALKE</sequence>
<dbReference type="PRINTS" id="PR00126">
    <property type="entry name" value="ATPASEGAMMA"/>
</dbReference>
<dbReference type="InterPro" id="IPR035968">
    <property type="entry name" value="ATP_synth_F1_ATPase_gsu"/>
</dbReference>
<dbReference type="SUPFAM" id="SSF52943">
    <property type="entry name" value="ATP synthase (F1-ATPase), gamma subunit"/>
    <property type="match status" value="1"/>
</dbReference>
<evidence type="ECO:0000313" key="11">
    <source>
        <dbReference type="EMBL" id="KYF84328.1"/>
    </source>
</evidence>
<evidence type="ECO:0000256" key="3">
    <source>
        <dbReference type="ARBA" id="ARBA00007681"/>
    </source>
</evidence>
<protein>
    <recommendedName>
        <fullName evidence="10">ATP synthase gamma chain</fullName>
    </recommendedName>
    <alternativeName>
        <fullName evidence="10">ATP synthase F1 sector gamma subunit</fullName>
    </alternativeName>
    <alternativeName>
        <fullName evidence="10">F-ATPase gamma subunit</fullName>
    </alternativeName>
</protein>
<comment type="subcellular location">
    <subcellularLocation>
        <location evidence="10">Cell membrane</location>
        <topology evidence="10">Peripheral membrane protein</topology>
    </subcellularLocation>
    <subcellularLocation>
        <location evidence="2">Membrane</location>
        <topology evidence="2">Peripheral membrane protein</topology>
    </subcellularLocation>
</comment>
<dbReference type="PANTHER" id="PTHR11693">
    <property type="entry name" value="ATP SYNTHASE GAMMA CHAIN"/>
    <property type="match status" value="1"/>
</dbReference>
<keyword evidence="5 10" id="KW-0375">Hydrogen ion transport</keyword>
<evidence type="ECO:0000256" key="1">
    <source>
        <dbReference type="ARBA" id="ARBA00003456"/>
    </source>
</evidence>
<evidence type="ECO:0000256" key="5">
    <source>
        <dbReference type="ARBA" id="ARBA00022781"/>
    </source>
</evidence>
<keyword evidence="10" id="KW-1003">Cell membrane</keyword>
<accession>A0A150RX15</accession>
<dbReference type="InterPro" id="IPR000131">
    <property type="entry name" value="ATP_synth_F1_gsu"/>
</dbReference>
<dbReference type="Pfam" id="PF00231">
    <property type="entry name" value="ATP-synt"/>
    <property type="match status" value="1"/>
</dbReference>
<evidence type="ECO:0000256" key="9">
    <source>
        <dbReference type="ARBA" id="ARBA00023310"/>
    </source>
</evidence>
<keyword evidence="9 10" id="KW-0066">ATP synthesis</keyword>
<dbReference type="GO" id="GO:0005524">
    <property type="term" value="F:ATP binding"/>
    <property type="evidence" value="ECO:0007669"/>
    <property type="project" value="UniProtKB-UniRule"/>
</dbReference>
<name>A0A150RX15_SORCE</name>
<comment type="subunit">
    <text evidence="10">F-type ATPases have 2 components, CF(1) - the catalytic core - and CF(0) - the membrane proton channel. CF(1) has five subunits: alpha(3), beta(3), gamma(1), delta(1), epsilon(1). CF(0) has three main subunits: a, b and c.</text>
</comment>
<reference evidence="11 12" key="1">
    <citation type="submission" date="2014-02" db="EMBL/GenBank/DDBJ databases">
        <title>The small core and large imbalanced accessory genome model reveals a collaborative survival strategy of Sorangium cellulosum strains in nature.</title>
        <authorList>
            <person name="Han K."/>
            <person name="Peng R."/>
            <person name="Blom J."/>
            <person name="Li Y.-Z."/>
        </authorList>
    </citation>
    <scope>NUCLEOTIDE SEQUENCE [LARGE SCALE GENOMIC DNA]</scope>
    <source>
        <strain evidence="11 12">So0149</strain>
    </source>
</reference>
<dbReference type="CDD" id="cd12151">
    <property type="entry name" value="F1-ATPase_gamma"/>
    <property type="match status" value="1"/>
</dbReference>
<dbReference type="Gene3D" id="1.10.287.80">
    <property type="entry name" value="ATP synthase, gamma subunit, helix hairpin domain"/>
    <property type="match status" value="1"/>
</dbReference>
<evidence type="ECO:0000256" key="10">
    <source>
        <dbReference type="HAMAP-Rule" id="MF_00815"/>
    </source>
</evidence>
<comment type="similarity">
    <text evidence="3 10">Belongs to the ATPase gamma chain family.</text>
</comment>
<dbReference type="HAMAP" id="MF_00815">
    <property type="entry name" value="ATP_synth_gamma_bact"/>
    <property type="match status" value="1"/>
</dbReference>
<comment type="function">
    <text evidence="1 10">Produces ATP from ADP in the presence of a proton gradient across the membrane. The gamma chain is believed to be important in regulating ATPase activity and the flow of protons through the CF(0) complex.</text>
</comment>